<dbReference type="SUPFAM" id="SSF53756">
    <property type="entry name" value="UDP-Glycosyltransferase/glycogen phosphorylase"/>
    <property type="match status" value="1"/>
</dbReference>
<dbReference type="Pfam" id="PF13439">
    <property type="entry name" value="Glyco_transf_4"/>
    <property type="match status" value="1"/>
</dbReference>
<dbReference type="AlphaFoldDB" id="A0A951PWI1"/>
<dbReference type="GO" id="GO:0016757">
    <property type="term" value="F:glycosyltransferase activity"/>
    <property type="evidence" value="ECO:0007669"/>
    <property type="project" value="InterPro"/>
</dbReference>
<dbReference type="PANTHER" id="PTHR12526">
    <property type="entry name" value="GLYCOSYLTRANSFERASE"/>
    <property type="match status" value="1"/>
</dbReference>
<dbReference type="EMBL" id="JAHHHN010000003">
    <property type="protein sequence ID" value="MBW4560738.1"/>
    <property type="molecule type" value="Genomic_DNA"/>
</dbReference>
<name>A0A951PWI1_9NOST</name>
<reference evidence="3" key="2">
    <citation type="journal article" date="2022" name="Microbiol. Resour. Announc.">
        <title>Metagenome Sequencing to Explore Phylogenomics of Terrestrial Cyanobacteria.</title>
        <authorList>
            <person name="Ward R.D."/>
            <person name="Stajich J.E."/>
            <person name="Johansen J.R."/>
            <person name="Huntemann M."/>
            <person name="Clum A."/>
            <person name="Foster B."/>
            <person name="Foster B."/>
            <person name="Roux S."/>
            <person name="Palaniappan K."/>
            <person name="Varghese N."/>
            <person name="Mukherjee S."/>
            <person name="Reddy T.B.K."/>
            <person name="Daum C."/>
            <person name="Copeland A."/>
            <person name="Chen I.A."/>
            <person name="Ivanova N.N."/>
            <person name="Kyrpides N.C."/>
            <person name="Shapiro N."/>
            <person name="Eloe-Fadrosh E.A."/>
            <person name="Pietrasiak N."/>
        </authorList>
    </citation>
    <scope>NUCLEOTIDE SEQUENCE</scope>
    <source>
        <strain evidence="3">JT2-VF2</strain>
    </source>
</reference>
<feature type="domain" description="Glycosyltransferase subfamily 4-like N-terminal" evidence="2">
    <location>
        <begin position="19"/>
        <end position="190"/>
    </location>
</feature>
<dbReference type="CDD" id="cd03801">
    <property type="entry name" value="GT4_PimA-like"/>
    <property type="match status" value="1"/>
</dbReference>
<organism evidence="3 4">
    <name type="scientific">Mojavia pulchra JT2-VF2</name>
    <dbReference type="NCBI Taxonomy" id="287848"/>
    <lineage>
        <taxon>Bacteria</taxon>
        <taxon>Bacillati</taxon>
        <taxon>Cyanobacteriota</taxon>
        <taxon>Cyanophyceae</taxon>
        <taxon>Nostocales</taxon>
        <taxon>Nostocaceae</taxon>
    </lineage>
</organism>
<gene>
    <name evidence="3" type="ORF">KME32_06175</name>
</gene>
<sequence>MNKSKIAYIAFDTVPAPKGAAIHIAAFSVALGAAFGDVQLVTVSPTAASIDYYEIYPQVMQTALPAIGDNLIQRILYFRRVLKSWLQRQRFEVIHIRSIYEGFAIALNKQQYCDRLIFEVNGLPSIELKYRYPDVADDQELLHKLQSQEQICLEAADLIITPSNVTNEYLQARGIPATKIRVIPNGVDLNVFTYNLNSANFHHSSWRDGNFPSPKRKLRILYFGTLSSWQGVNLAIEALALVSRDLPACLTVIGQARDYQVKKLNQLALKLGVTDELTILEPMSQTQLVEHIHASDIILAPLTPNDRNLIQGCCPLKILEGMATGKPVIASDLPVVRELGEDGRHFLLVKSGSAKAIRDAVLQLQNNPELATQIAVNARQRIEECYTWQRAGEALIAAYAELGIKRSIKV</sequence>
<evidence type="ECO:0000259" key="1">
    <source>
        <dbReference type="Pfam" id="PF00534"/>
    </source>
</evidence>
<evidence type="ECO:0000259" key="2">
    <source>
        <dbReference type="Pfam" id="PF13439"/>
    </source>
</evidence>
<dbReference type="Gene3D" id="3.40.50.2000">
    <property type="entry name" value="Glycogen Phosphorylase B"/>
    <property type="match status" value="2"/>
</dbReference>
<accession>A0A951PWI1</accession>
<proteinExistence type="predicted"/>
<evidence type="ECO:0000313" key="3">
    <source>
        <dbReference type="EMBL" id="MBW4560738.1"/>
    </source>
</evidence>
<dbReference type="InterPro" id="IPR028098">
    <property type="entry name" value="Glyco_trans_4-like_N"/>
</dbReference>
<protein>
    <submittedName>
        <fullName evidence="3">Glycosyltransferase family 4 protein</fullName>
    </submittedName>
</protein>
<dbReference type="Proteomes" id="UP000715781">
    <property type="component" value="Unassembled WGS sequence"/>
</dbReference>
<dbReference type="InterPro" id="IPR001296">
    <property type="entry name" value="Glyco_trans_1"/>
</dbReference>
<comment type="caution">
    <text evidence="3">The sequence shown here is derived from an EMBL/GenBank/DDBJ whole genome shotgun (WGS) entry which is preliminary data.</text>
</comment>
<dbReference type="Pfam" id="PF00534">
    <property type="entry name" value="Glycos_transf_1"/>
    <property type="match status" value="1"/>
</dbReference>
<feature type="domain" description="Glycosyl transferase family 1" evidence="1">
    <location>
        <begin position="212"/>
        <end position="381"/>
    </location>
</feature>
<reference evidence="3" key="1">
    <citation type="submission" date="2021-05" db="EMBL/GenBank/DDBJ databases">
        <authorList>
            <person name="Pietrasiak N."/>
            <person name="Ward R."/>
            <person name="Stajich J.E."/>
            <person name="Kurbessoian T."/>
        </authorList>
    </citation>
    <scope>NUCLEOTIDE SEQUENCE</scope>
    <source>
        <strain evidence="3">JT2-VF2</strain>
    </source>
</reference>
<evidence type="ECO:0000313" key="4">
    <source>
        <dbReference type="Proteomes" id="UP000715781"/>
    </source>
</evidence>